<keyword evidence="4" id="KW-1185">Reference proteome</keyword>
<evidence type="ECO:0000256" key="1">
    <source>
        <dbReference type="SAM" id="MobiDB-lite"/>
    </source>
</evidence>
<organism evidence="3 4">
    <name type="scientific">Lophiotrema nucula</name>
    <dbReference type="NCBI Taxonomy" id="690887"/>
    <lineage>
        <taxon>Eukaryota</taxon>
        <taxon>Fungi</taxon>
        <taxon>Dikarya</taxon>
        <taxon>Ascomycota</taxon>
        <taxon>Pezizomycotina</taxon>
        <taxon>Dothideomycetes</taxon>
        <taxon>Pleosporomycetidae</taxon>
        <taxon>Pleosporales</taxon>
        <taxon>Lophiotremataceae</taxon>
        <taxon>Lophiotrema</taxon>
    </lineage>
</organism>
<gene>
    <name evidence="3" type="ORF">BDV96DRAFT_107377</name>
</gene>
<dbReference type="EMBL" id="ML977326">
    <property type="protein sequence ID" value="KAF2114032.1"/>
    <property type="molecule type" value="Genomic_DNA"/>
</dbReference>
<proteinExistence type="predicted"/>
<feature type="region of interest" description="Disordered" evidence="1">
    <location>
        <begin position="40"/>
        <end position="95"/>
    </location>
</feature>
<feature type="compositionally biased region" description="Pro residues" evidence="1">
    <location>
        <begin position="68"/>
        <end position="80"/>
    </location>
</feature>
<dbReference type="Proteomes" id="UP000799770">
    <property type="component" value="Unassembled WGS sequence"/>
</dbReference>
<feature type="transmembrane region" description="Helical" evidence="2">
    <location>
        <begin position="6"/>
        <end position="24"/>
    </location>
</feature>
<name>A0A6A5Z3P2_9PLEO</name>
<feature type="compositionally biased region" description="Basic and acidic residues" evidence="1">
    <location>
        <begin position="561"/>
        <end position="581"/>
    </location>
</feature>
<feature type="region of interest" description="Disordered" evidence="1">
    <location>
        <begin position="561"/>
        <end position="589"/>
    </location>
</feature>
<keyword evidence="2" id="KW-1133">Transmembrane helix</keyword>
<protein>
    <submittedName>
        <fullName evidence="3">Uncharacterized protein</fullName>
    </submittedName>
</protein>
<dbReference type="AlphaFoldDB" id="A0A6A5Z3P2"/>
<sequence length="735" mass="83726">MRPAWLLVSNALFFAGYLPFFVHGELLKVKPFRLSGATGSPNHFKKKTSSDNDEATNPFVDDDDWGNPSPPEQVGPPQSLPPSNDDGDNWGNPTLPKQVDPQQFFAYTPENYNDTKVIDFLALWSTEIRSAYMAQQPPVPLATFYARDLLSWDSMICGVDECGCLNAPSLDYIRSKYPDHPSRAREIYFGVIAWDAYFKLPCVLRRAMEIAVQGMQDLCDELARTFFHPSEKMGGGWCIFGEVFGSIFALLLISSVVVLWPYLMGIGAEISEFAAQTLHEIAEWILPALAKNPSIDVLRSVFSWESFLWKYQYIDEVRQLAMNGPNIYSGLARASQTIWKIIMRIGEESPRVAAPLKTLWTRVIEYLENSYSQKYLEYLYGPDIWRSPVWIPRYPGPPRKRHEHDERSPDTELKGTPYVSVSDIQDQDVLRKFCPLCVRSPLSRSSQLNPEFESAGIENAVAFTERSHKLGSINVTRWHDVAGAAPHPIQLRYFSGQHMGYTINIGANSRIRKREELELSPEDEKQLLEAFVTIADALSREHRVGVLNVLTAYNFINPPTKEDFRGDPSIHKRRDSQDKGSSKIHKRAPEDFDQSPFEFSYPTKLAGHPIFHSRFKKNACGHTKYRPNYEANTKACREEVTEIGDEFLRHMKETVEVVNSPIHLKSSMDWPEGQPAPFVRSYKGTTPDHASCTIVSDLLFSVVDEWFFTVINALTFIDLLTQWFLSRIGMQTLTH</sequence>
<accession>A0A6A5Z3P2</accession>
<evidence type="ECO:0000256" key="2">
    <source>
        <dbReference type="SAM" id="Phobius"/>
    </source>
</evidence>
<reference evidence="3" key="1">
    <citation type="journal article" date="2020" name="Stud. Mycol.">
        <title>101 Dothideomycetes genomes: a test case for predicting lifestyles and emergence of pathogens.</title>
        <authorList>
            <person name="Haridas S."/>
            <person name="Albert R."/>
            <person name="Binder M."/>
            <person name="Bloem J."/>
            <person name="Labutti K."/>
            <person name="Salamov A."/>
            <person name="Andreopoulos B."/>
            <person name="Baker S."/>
            <person name="Barry K."/>
            <person name="Bills G."/>
            <person name="Bluhm B."/>
            <person name="Cannon C."/>
            <person name="Castanera R."/>
            <person name="Culley D."/>
            <person name="Daum C."/>
            <person name="Ezra D."/>
            <person name="Gonzalez J."/>
            <person name="Henrissat B."/>
            <person name="Kuo A."/>
            <person name="Liang C."/>
            <person name="Lipzen A."/>
            <person name="Lutzoni F."/>
            <person name="Magnuson J."/>
            <person name="Mondo S."/>
            <person name="Nolan M."/>
            <person name="Ohm R."/>
            <person name="Pangilinan J."/>
            <person name="Park H.-J."/>
            <person name="Ramirez L."/>
            <person name="Alfaro M."/>
            <person name="Sun H."/>
            <person name="Tritt A."/>
            <person name="Yoshinaga Y."/>
            <person name="Zwiers L.-H."/>
            <person name="Turgeon B."/>
            <person name="Goodwin S."/>
            <person name="Spatafora J."/>
            <person name="Crous P."/>
            <person name="Grigoriev I."/>
        </authorList>
    </citation>
    <scope>NUCLEOTIDE SEQUENCE</scope>
    <source>
        <strain evidence="3">CBS 627.86</strain>
    </source>
</reference>
<keyword evidence="2" id="KW-0472">Membrane</keyword>
<evidence type="ECO:0000313" key="3">
    <source>
        <dbReference type="EMBL" id="KAF2114032.1"/>
    </source>
</evidence>
<keyword evidence="2" id="KW-0812">Transmembrane</keyword>
<evidence type="ECO:0000313" key="4">
    <source>
        <dbReference type="Proteomes" id="UP000799770"/>
    </source>
</evidence>